<keyword evidence="2" id="KW-1185">Reference proteome</keyword>
<dbReference type="PANTHER" id="PTHR11102">
    <property type="entry name" value="SEL-1-LIKE PROTEIN"/>
    <property type="match status" value="1"/>
</dbReference>
<dbReference type="RefSeq" id="WP_090663848.1">
    <property type="nucleotide sequence ID" value="NZ_FMZX01000008.1"/>
</dbReference>
<dbReference type="SMART" id="SM00671">
    <property type="entry name" value="SEL1"/>
    <property type="match status" value="2"/>
</dbReference>
<gene>
    <name evidence="1" type="ORF">SAMN04487779_1008161</name>
</gene>
<dbReference type="AlphaFoldDB" id="A0A1G6V9J0"/>
<organism evidence="1 2">
    <name type="scientific">Belnapia rosea</name>
    <dbReference type="NCBI Taxonomy" id="938405"/>
    <lineage>
        <taxon>Bacteria</taxon>
        <taxon>Pseudomonadati</taxon>
        <taxon>Pseudomonadota</taxon>
        <taxon>Alphaproteobacteria</taxon>
        <taxon>Acetobacterales</taxon>
        <taxon>Roseomonadaceae</taxon>
        <taxon>Belnapia</taxon>
    </lineage>
</organism>
<evidence type="ECO:0000313" key="2">
    <source>
        <dbReference type="Proteomes" id="UP000198925"/>
    </source>
</evidence>
<dbReference type="InterPro" id="IPR050767">
    <property type="entry name" value="Sel1_AlgK"/>
</dbReference>
<dbReference type="InterPro" id="IPR011990">
    <property type="entry name" value="TPR-like_helical_dom_sf"/>
</dbReference>
<protein>
    <submittedName>
        <fullName evidence="1">Sel1 repeat-containing protein</fullName>
    </submittedName>
</protein>
<evidence type="ECO:0000313" key="1">
    <source>
        <dbReference type="EMBL" id="SDD49505.1"/>
    </source>
</evidence>
<reference evidence="1 2" key="1">
    <citation type="submission" date="2016-10" db="EMBL/GenBank/DDBJ databases">
        <authorList>
            <person name="de Groot N.N."/>
        </authorList>
    </citation>
    <scope>NUCLEOTIDE SEQUENCE [LARGE SCALE GENOMIC DNA]</scope>
    <source>
        <strain evidence="1 2">CPCC 100156</strain>
    </source>
</reference>
<dbReference type="Gene3D" id="1.25.40.10">
    <property type="entry name" value="Tetratricopeptide repeat domain"/>
    <property type="match status" value="1"/>
</dbReference>
<accession>A0A1G6V9J0</accession>
<dbReference type="PANTHER" id="PTHR11102:SF160">
    <property type="entry name" value="ERAD-ASSOCIATED E3 UBIQUITIN-PROTEIN LIGASE COMPONENT HRD3"/>
    <property type="match status" value="1"/>
</dbReference>
<dbReference type="Proteomes" id="UP000198925">
    <property type="component" value="Unassembled WGS sequence"/>
</dbReference>
<dbReference type="InterPro" id="IPR006597">
    <property type="entry name" value="Sel1-like"/>
</dbReference>
<proteinExistence type="predicted"/>
<name>A0A1G6V9J0_9PROT</name>
<dbReference type="Pfam" id="PF08238">
    <property type="entry name" value="Sel1"/>
    <property type="match status" value="2"/>
</dbReference>
<dbReference type="SUPFAM" id="SSF81901">
    <property type="entry name" value="HCP-like"/>
    <property type="match status" value="1"/>
</dbReference>
<dbReference type="EMBL" id="FMZX01000008">
    <property type="protein sequence ID" value="SDD49505.1"/>
    <property type="molecule type" value="Genomic_DNA"/>
</dbReference>
<sequence length="232" mass="25813">MSEIAKKYDPGIYGELGKWIAQGDKKAFDLVLDRANNGEGYAQLEVGFAYANGFCVQKDNRRAAEWYEKAASQGVLNAQFNLGCLHYLGLGQERSVQNALHWFSMAAEGGHAQAQRNLAPMRMEAHLVAEETAHWKALGVNKAPGIVKYELAHQYLSELKEMVADPDIRSRMMMAATDGRIPVDDFDRLKKAFVLVYNISSATPLPIEKVVYCAINNDWEPFESMPKSGLGP</sequence>